<dbReference type="EMBL" id="SLXI01000003">
    <property type="protein sequence ID" value="TCP12937.1"/>
    <property type="molecule type" value="Genomic_DNA"/>
</dbReference>
<dbReference type="AlphaFoldDB" id="A0A4R2N0L8"/>
<gene>
    <name evidence="4" type="ORF">EV697_103246</name>
</gene>
<protein>
    <submittedName>
        <fullName evidence="4">Type 4 prepilin peptidase 1</fullName>
    </submittedName>
</protein>
<name>A0A4R2N0L8_9PAST</name>
<keyword evidence="2" id="KW-0472">Membrane</keyword>
<evidence type="ECO:0000313" key="4">
    <source>
        <dbReference type="EMBL" id="TCP12937.1"/>
    </source>
</evidence>
<dbReference type="Gene3D" id="1.20.120.1220">
    <property type="match status" value="1"/>
</dbReference>
<feature type="domain" description="Prepilin type IV endopeptidase peptidase" evidence="3">
    <location>
        <begin position="101"/>
        <end position="208"/>
    </location>
</feature>
<keyword evidence="2" id="KW-1133">Transmembrane helix</keyword>
<comment type="caution">
    <text evidence="4">The sequence shown here is derived from an EMBL/GenBank/DDBJ whole genome shotgun (WGS) entry which is preliminary data.</text>
</comment>
<dbReference type="GO" id="GO:0005886">
    <property type="term" value="C:plasma membrane"/>
    <property type="evidence" value="ECO:0007669"/>
    <property type="project" value="TreeGrafter"/>
</dbReference>
<dbReference type="InterPro" id="IPR000045">
    <property type="entry name" value="Prepilin_IV_endopep_pep"/>
</dbReference>
<feature type="transmembrane region" description="Helical" evidence="2">
    <location>
        <begin position="190"/>
        <end position="211"/>
    </location>
</feature>
<keyword evidence="2" id="KW-0812">Transmembrane</keyword>
<evidence type="ECO:0000259" key="3">
    <source>
        <dbReference type="Pfam" id="PF01478"/>
    </source>
</evidence>
<dbReference type="Pfam" id="PF01478">
    <property type="entry name" value="Peptidase_A24"/>
    <property type="match status" value="1"/>
</dbReference>
<accession>A0A4R2N0L8</accession>
<evidence type="ECO:0000256" key="1">
    <source>
        <dbReference type="ARBA" id="ARBA00005801"/>
    </source>
</evidence>
<dbReference type="PANTHER" id="PTHR30487">
    <property type="entry name" value="TYPE 4 PREPILIN-LIKE PROTEINS LEADER PEPTIDE-PROCESSING ENZYME"/>
    <property type="match status" value="1"/>
</dbReference>
<reference evidence="4 5" key="1">
    <citation type="submission" date="2019-03" db="EMBL/GenBank/DDBJ databases">
        <title>Genomic Encyclopedia of Type Strains, Phase IV (KMG-IV): sequencing the most valuable type-strain genomes for metagenomic binning, comparative biology and taxonomic classification.</title>
        <authorList>
            <person name="Goeker M."/>
        </authorList>
    </citation>
    <scope>NUCLEOTIDE SEQUENCE [LARGE SCALE GENOMIC DNA]</scope>
    <source>
        <strain evidence="4 5">DSM 28231</strain>
    </source>
</reference>
<dbReference type="RefSeq" id="WP_165906476.1">
    <property type="nucleotide sequence ID" value="NZ_CP016605.1"/>
</dbReference>
<sequence>MLYIAYFFYSAILALWVYHYICNFADEVNYAVYESYIELFSSPNNRVKQYTVLTRKNISQKSSLRTKKCGHFLYYFLGVVVLTCSCFVFLEDPINAFWFSVYISILIIIAIIDWLYQLISPHLCQFLFVLGLFAANEGILPLSLEDSLIGGLLGLSSFYCIYYLAKWYYKKEALGRGDYWLMLGLGSTTYWQELPVMVFISCIIALGYIGWKNYQNSQIKQIPFAPFLILGEGLLWLF</sequence>
<comment type="similarity">
    <text evidence="1">Belongs to the peptidase A24 family.</text>
</comment>
<evidence type="ECO:0000256" key="2">
    <source>
        <dbReference type="SAM" id="Phobius"/>
    </source>
</evidence>
<proteinExistence type="inferred from homology"/>
<feature type="transmembrane region" description="Helical" evidence="2">
    <location>
        <begin position="6"/>
        <end position="25"/>
    </location>
</feature>
<feature type="transmembrane region" description="Helical" evidence="2">
    <location>
        <begin position="148"/>
        <end position="169"/>
    </location>
</feature>
<keyword evidence="5" id="KW-1185">Reference proteome</keyword>
<dbReference type="GO" id="GO:0004190">
    <property type="term" value="F:aspartic-type endopeptidase activity"/>
    <property type="evidence" value="ECO:0007669"/>
    <property type="project" value="InterPro"/>
</dbReference>
<evidence type="ECO:0000313" key="5">
    <source>
        <dbReference type="Proteomes" id="UP000294841"/>
    </source>
</evidence>
<dbReference type="PANTHER" id="PTHR30487:SF0">
    <property type="entry name" value="PREPILIN LEADER PEPTIDASE_N-METHYLTRANSFERASE-RELATED"/>
    <property type="match status" value="1"/>
</dbReference>
<feature type="transmembrane region" description="Helical" evidence="2">
    <location>
        <begin position="72"/>
        <end position="90"/>
    </location>
</feature>
<organism evidence="4 5">
    <name type="scientific">Bisgaardia hudsonensis</name>
    <dbReference type="NCBI Taxonomy" id="109472"/>
    <lineage>
        <taxon>Bacteria</taxon>
        <taxon>Pseudomonadati</taxon>
        <taxon>Pseudomonadota</taxon>
        <taxon>Gammaproteobacteria</taxon>
        <taxon>Pasteurellales</taxon>
        <taxon>Pasteurellaceae</taxon>
        <taxon>Bisgaardia</taxon>
    </lineage>
</organism>
<feature type="transmembrane region" description="Helical" evidence="2">
    <location>
        <begin position="123"/>
        <end position="142"/>
    </location>
</feature>
<dbReference type="Proteomes" id="UP000294841">
    <property type="component" value="Unassembled WGS sequence"/>
</dbReference>
<dbReference type="InterPro" id="IPR050882">
    <property type="entry name" value="Prepilin_peptidase/N-MTase"/>
</dbReference>
<dbReference type="GO" id="GO:0006465">
    <property type="term" value="P:signal peptide processing"/>
    <property type="evidence" value="ECO:0007669"/>
    <property type="project" value="TreeGrafter"/>
</dbReference>
<feature type="transmembrane region" description="Helical" evidence="2">
    <location>
        <begin position="96"/>
        <end position="116"/>
    </location>
</feature>